<evidence type="ECO:0008006" key="3">
    <source>
        <dbReference type="Google" id="ProtNLM"/>
    </source>
</evidence>
<name>A0A0D0DBY6_9AGAM</name>
<dbReference type="Proteomes" id="UP000054538">
    <property type="component" value="Unassembled WGS sequence"/>
</dbReference>
<feature type="non-terminal residue" evidence="1">
    <location>
        <position position="182"/>
    </location>
</feature>
<sequence>MARLDAGGLCKETHRNDLVADLLGSSGFWLDEPHVECSIPAQVAAERPAAFHNTLPITSQKMTSFITLIRELLQTSPSEEAFEANIIAAVVSTPVVEQRDPVRANGIAPLTFSQPPNDVTKYIRERGPYADDTSGGFSDVWKCVLEKPGEPKAVVAVKALRLSTKKEEVLQIRGKNLRGEVH</sequence>
<evidence type="ECO:0000313" key="2">
    <source>
        <dbReference type="Proteomes" id="UP000054538"/>
    </source>
</evidence>
<proteinExistence type="predicted"/>
<gene>
    <name evidence="1" type="ORF">PAXRUDRAFT_174695</name>
</gene>
<dbReference type="HOGENOM" id="CLU_1482460_0_0_1"/>
<evidence type="ECO:0000313" key="1">
    <source>
        <dbReference type="EMBL" id="KIK74760.1"/>
    </source>
</evidence>
<dbReference type="EMBL" id="KN828581">
    <property type="protein sequence ID" value="KIK74760.1"/>
    <property type="molecule type" value="Genomic_DNA"/>
</dbReference>
<protein>
    <recommendedName>
        <fullName evidence="3">Protein kinase domain-containing protein</fullName>
    </recommendedName>
</protein>
<reference evidence="2" key="2">
    <citation type="submission" date="2015-01" db="EMBL/GenBank/DDBJ databases">
        <title>Evolutionary Origins and Diversification of the Mycorrhizal Mutualists.</title>
        <authorList>
            <consortium name="DOE Joint Genome Institute"/>
            <consortium name="Mycorrhizal Genomics Consortium"/>
            <person name="Kohler A."/>
            <person name="Kuo A."/>
            <person name="Nagy L.G."/>
            <person name="Floudas D."/>
            <person name="Copeland A."/>
            <person name="Barry K.W."/>
            <person name="Cichocki N."/>
            <person name="Veneault-Fourrey C."/>
            <person name="LaButti K."/>
            <person name="Lindquist E.A."/>
            <person name="Lipzen A."/>
            <person name="Lundell T."/>
            <person name="Morin E."/>
            <person name="Murat C."/>
            <person name="Riley R."/>
            <person name="Ohm R."/>
            <person name="Sun H."/>
            <person name="Tunlid A."/>
            <person name="Henrissat B."/>
            <person name="Grigoriev I.V."/>
            <person name="Hibbett D.S."/>
            <person name="Martin F."/>
        </authorList>
    </citation>
    <scope>NUCLEOTIDE SEQUENCE [LARGE SCALE GENOMIC DNA]</scope>
    <source>
        <strain evidence="2">Ve08.2h10</strain>
    </source>
</reference>
<dbReference type="InParanoid" id="A0A0D0DBY6"/>
<organism evidence="1 2">
    <name type="scientific">Paxillus rubicundulus Ve08.2h10</name>
    <dbReference type="NCBI Taxonomy" id="930991"/>
    <lineage>
        <taxon>Eukaryota</taxon>
        <taxon>Fungi</taxon>
        <taxon>Dikarya</taxon>
        <taxon>Basidiomycota</taxon>
        <taxon>Agaricomycotina</taxon>
        <taxon>Agaricomycetes</taxon>
        <taxon>Agaricomycetidae</taxon>
        <taxon>Boletales</taxon>
        <taxon>Paxilineae</taxon>
        <taxon>Paxillaceae</taxon>
        <taxon>Paxillus</taxon>
    </lineage>
</organism>
<dbReference type="AlphaFoldDB" id="A0A0D0DBY6"/>
<keyword evidence="2" id="KW-1185">Reference proteome</keyword>
<reference evidence="1 2" key="1">
    <citation type="submission" date="2014-04" db="EMBL/GenBank/DDBJ databases">
        <authorList>
            <consortium name="DOE Joint Genome Institute"/>
            <person name="Kuo A."/>
            <person name="Kohler A."/>
            <person name="Jargeat P."/>
            <person name="Nagy L.G."/>
            <person name="Floudas D."/>
            <person name="Copeland A."/>
            <person name="Barry K.W."/>
            <person name="Cichocki N."/>
            <person name="Veneault-Fourrey C."/>
            <person name="LaButti K."/>
            <person name="Lindquist E.A."/>
            <person name="Lipzen A."/>
            <person name="Lundell T."/>
            <person name="Morin E."/>
            <person name="Murat C."/>
            <person name="Sun H."/>
            <person name="Tunlid A."/>
            <person name="Henrissat B."/>
            <person name="Grigoriev I.V."/>
            <person name="Hibbett D.S."/>
            <person name="Martin F."/>
            <person name="Nordberg H.P."/>
            <person name="Cantor M.N."/>
            <person name="Hua S.X."/>
        </authorList>
    </citation>
    <scope>NUCLEOTIDE SEQUENCE [LARGE SCALE GENOMIC DNA]</scope>
    <source>
        <strain evidence="1 2">Ve08.2h10</strain>
    </source>
</reference>
<accession>A0A0D0DBY6</accession>